<keyword evidence="4" id="KW-0119">Carbohydrate metabolism</keyword>
<dbReference type="PANTHER" id="PTHR23429">
    <property type="entry name" value="GLUCOSE-6-PHOSPHATE 1-DEHYDROGENASE G6PD"/>
    <property type="match status" value="1"/>
</dbReference>
<evidence type="ECO:0000256" key="1">
    <source>
        <dbReference type="ARBA" id="ARBA00004921"/>
    </source>
</evidence>
<dbReference type="Pfam" id="PF02781">
    <property type="entry name" value="G6PD_C"/>
    <property type="match status" value="1"/>
</dbReference>
<dbReference type="GO" id="GO:0004345">
    <property type="term" value="F:glucose-6-phosphate dehydrogenase activity"/>
    <property type="evidence" value="ECO:0007669"/>
    <property type="project" value="InterPro"/>
</dbReference>
<dbReference type="Gene3D" id="3.30.360.10">
    <property type="entry name" value="Dihydrodipicolinate Reductase, domain 2"/>
    <property type="match status" value="1"/>
</dbReference>
<keyword evidence="3" id="KW-0560">Oxidoreductase</keyword>
<feature type="domain" description="Glucose-6-phosphate dehydrogenase C-terminal" evidence="5">
    <location>
        <begin position="7"/>
        <end position="127"/>
    </location>
</feature>
<evidence type="ECO:0000256" key="3">
    <source>
        <dbReference type="ARBA" id="ARBA00023002"/>
    </source>
</evidence>
<evidence type="ECO:0000256" key="2">
    <source>
        <dbReference type="ARBA" id="ARBA00022857"/>
    </source>
</evidence>
<dbReference type="GO" id="GO:0005829">
    <property type="term" value="C:cytosol"/>
    <property type="evidence" value="ECO:0007669"/>
    <property type="project" value="TreeGrafter"/>
</dbReference>
<evidence type="ECO:0000256" key="4">
    <source>
        <dbReference type="ARBA" id="ARBA00023277"/>
    </source>
</evidence>
<evidence type="ECO:0000259" key="5">
    <source>
        <dbReference type="Pfam" id="PF02781"/>
    </source>
</evidence>
<comment type="pathway">
    <text evidence="1">Carbohydrate degradation.</text>
</comment>
<dbReference type="GO" id="GO:0009051">
    <property type="term" value="P:pentose-phosphate shunt, oxidative branch"/>
    <property type="evidence" value="ECO:0007669"/>
    <property type="project" value="TreeGrafter"/>
</dbReference>
<proteinExistence type="predicted"/>
<evidence type="ECO:0000313" key="6">
    <source>
        <dbReference type="EMBL" id="KKK68581.1"/>
    </source>
</evidence>
<dbReference type="InterPro" id="IPR022675">
    <property type="entry name" value="G6P_DH_C"/>
</dbReference>
<dbReference type="PANTHER" id="PTHR23429:SF0">
    <property type="entry name" value="GLUCOSE-6-PHOSPHATE 1-DEHYDROGENASE"/>
    <property type="match status" value="1"/>
</dbReference>
<protein>
    <recommendedName>
        <fullName evidence="5">Glucose-6-phosphate dehydrogenase C-terminal domain-containing protein</fullName>
    </recommendedName>
</protein>
<comment type="caution">
    <text evidence="6">The sequence shown here is derived from an EMBL/GenBank/DDBJ whole genome shotgun (WGS) entry which is preliminary data.</text>
</comment>
<accession>A0A0F9A8M3</accession>
<dbReference type="SUPFAM" id="SSF55347">
    <property type="entry name" value="Glyceraldehyde-3-phosphate dehydrogenase-like, C-terminal domain"/>
    <property type="match status" value="1"/>
</dbReference>
<sequence length="134" mass="14842">MRVTGRKITANYLSLCVQPNEGIHLRFEAKAPDTVAETRSVNMSFYYDDSFGSCVVPDAYERLLLDAVQGDASLFTRSDGIEESWKFIDEIIRGWETGGAPKLASYTPGSWGPAEADQFLNRDGRNWVAGCTGH</sequence>
<gene>
    <name evidence="6" type="ORF">LCGC14_2942620</name>
</gene>
<dbReference type="AlphaFoldDB" id="A0A0F9A8M3"/>
<dbReference type="GO" id="GO:0050661">
    <property type="term" value="F:NADP binding"/>
    <property type="evidence" value="ECO:0007669"/>
    <property type="project" value="InterPro"/>
</dbReference>
<dbReference type="InterPro" id="IPR001282">
    <property type="entry name" value="G6P_DH"/>
</dbReference>
<reference evidence="6" key="1">
    <citation type="journal article" date="2015" name="Nature">
        <title>Complex archaea that bridge the gap between prokaryotes and eukaryotes.</title>
        <authorList>
            <person name="Spang A."/>
            <person name="Saw J.H."/>
            <person name="Jorgensen S.L."/>
            <person name="Zaremba-Niedzwiedzka K."/>
            <person name="Martijn J."/>
            <person name="Lind A.E."/>
            <person name="van Eijk R."/>
            <person name="Schleper C."/>
            <person name="Guy L."/>
            <person name="Ettema T.J."/>
        </authorList>
    </citation>
    <scope>NUCLEOTIDE SEQUENCE</scope>
</reference>
<dbReference type="EMBL" id="LAZR01059066">
    <property type="protein sequence ID" value="KKK68581.1"/>
    <property type="molecule type" value="Genomic_DNA"/>
</dbReference>
<keyword evidence="2" id="KW-0521">NADP</keyword>
<name>A0A0F9A8M3_9ZZZZ</name>
<dbReference type="GO" id="GO:0006006">
    <property type="term" value="P:glucose metabolic process"/>
    <property type="evidence" value="ECO:0007669"/>
    <property type="project" value="InterPro"/>
</dbReference>
<organism evidence="6">
    <name type="scientific">marine sediment metagenome</name>
    <dbReference type="NCBI Taxonomy" id="412755"/>
    <lineage>
        <taxon>unclassified sequences</taxon>
        <taxon>metagenomes</taxon>
        <taxon>ecological metagenomes</taxon>
    </lineage>
</organism>